<dbReference type="InterPro" id="IPR014524">
    <property type="entry name" value="BamC"/>
</dbReference>
<name>A0A8B2U7U0_9PAST</name>
<dbReference type="PIRSF" id="PIRSF026343">
    <property type="entry name" value="NlpB"/>
    <property type="match status" value="1"/>
</dbReference>
<dbReference type="EMBL" id="QEPM01000003">
    <property type="protein sequence ID" value="RDE71272.1"/>
    <property type="molecule type" value="Genomic_DNA"/>
</dbReference>
<sequence>MKKWLLTAAMVALLSACSASNESKQQAGDNYQKSNPELPFFAPLASGGVNLPTQSAEYQLPQVKIAKTENVDIRPPSIPLAIINGSITQFDGERALIVYESNKKQVYNLKQIERLLKEQEIGYYLEGKKLVTDWTETGRVDDLKNTQIRYQIEEVNARQANALTVSVLQMKRDDTVFTPSIADKQRYASDRLNQFVGELNSTYQKQQQELRRVQSSPIQSAIATDSNGRTALVLNAPFEKAWHRLASALPTLGFEITEEQGARGIRELAYKPLSQEEWLRIGTQLPELEKGDYQMQLAAAGRQSAVVISDEKKTALSGKQAQIIYQALQNVLAR</sequence>
<dbReference type="InterPro" id="IPR042268">
    <property type="entry name" value="BamC_C"/>
</dbReference>
<feature type="chain" id="PRO_5033191662" description="Outer membrane protein assembly factor BamC" evidence="5">
    <location>
        <begin position="22"/>
        <end position="334"/>
    </location>
</feature>
<keyword evidence="2 4" id="KW-0472">Membrane</keyword>
<dbReference type="Proteomes" id="UP000253998">
    <property type="component" value="Unassembled WGS sequence"/>
</dbReference>
<dbReference type="AlphaFoldDB" id="A0A8B2U7U0"/>
<evidence type="ECO:0000256" key="2">
    <source>
        <dbReference type="ARBA" id="ARBA00023136"/>
    </source>
</evidence>
<evidence type="ECO:0000313" key="7">
    <source>
        <dbReference type="Proteomes" id="UP000253998"/>
    </source>
</evidence>
<dbReference type="InterPro" id="IPR010653">
    <property type="entry name" value="NlpB/DapX"/>
</dbReference>
<evidence type="ECO:0000256" key="5">
    <source>
        <dbReference type="SAM" id="SignalP"/>
    </source>
</evidence>
<dbReference type="GO" id="GO:0051205">
    <property type="term" value="P:protein insertion into membrane"/>
    <property type="evidence" value="ECO:0007669"/>
    <property type="project" value="UniProtKB-UniRule"/>
</dbReference>
<evidence type="ECO:0000256" key="1">
    <source>
        <dbReference type="ARBA" id="ARBA00022729"/>
    </source>
</evidence>
<dbReference type="RefSeq" id="WP_111295892.1">
    <property type="nucleotide sequence ID" value="NZ_QEPM01000003.1"/>
</dbReference>
<gene>
    <name evidence="4" type="primary">bamC</name>
    <name evidence="6" type="ORF">DPV83_06150</name>
</gene>
<comment type="similarity">
    <text evidence="4">Belongs to the BamC family.</text>
</comment>
<dbReference type="Gene3D" id="3.30.310.170">
    <property type="entry name" value="Outer membrane protein assembly factor BamC"/>
    <property type="match status" value="1"/>
</dbReference>
<dbReference type="HAMAP" id="MF_00924">
    <property type="entry name" value="OM_assembly_BamC"/>
    <property type="match status" value="1"/>
</dbReference>
<comment type="subcellular location">
    <subcellularLocation>
        <location evidence="4">Cell outer membrane</location>
        <topology evidence="4">Lipid-anchor</topology>
    </subcellularLocation>
</comment>
<keyword evidence="4" id="KW-0564">Palmitate</keyword>
<evidence type="ECO:0000256" key="3">
    <source>
        <dbReference type="ARBA" id="ARBA00023237"/>
    </source>
</evidence>
<comment type="caution">
    <text evidence="6">The sequence shown here is derived from an EMBL/GenBank/DDBJ whole genome shotgun (WGS) entry which is preliminary data.</text>
</comment>
<keyword evidence="4" id="KW-0449">Lipoprotein</keyword>
<keyword evidence="3 4" id="KW-0998">Cell outer membrane</keyword>
<comment type="subunit">
    <text evidence="4">Part of the Bam complex.</text>
</comment>
<dbReference type="Pfam" id="PF06804">
    <property type="entry name" value="Lipoprotein_18"/>
    <property type="match status" value="1"/>
</dbReference>
<evidence type="ECO:0000256" key="4">
    <source>
        <dbReference type="HAMAP-Rule" id="MF_00924"/>
    </source>
</evidence>
<evidence type="ECO:0000313" key="6">
    <source>
        <dbReference type="EMBL" id="RDE71272.1"/>
    </source>
</evidence>
<dbReference type="PROSITE" id="PS51257">
    <property type="entry name" value="PROKAR_LIPOPROTEIN"/>
    <property type="match status" value="1"/>
</dbReference>
<dbReference type="GO" id="GO:0043165">
    <property type="term" value="P:Gram-negative-bacterium-type cell outer membrane assembly"/>
    <property type="evidence" value="ECO:0007669"/>
    <property type="project" value="UniProtKB-UniRule"/>
</dbReference>
<dbReference type="Gene3D" id="3.30.530.50">
    <property type="match status" value="1"/>
</dbReference>
<comment type="function">
    <text evidence="4">Part of the outer membrane protein assembly complex, which is involved in assembly and insertion of beta-barrel proteins into the outer membrane.</text>
</comment>
<proteinExistence type="inferred from homology"/>
<accession>A0A8B2U7U0</accession>
<dbReference type="GO" id="GO:0009279">
    <property type="term" value="C:cell outer membrane"/>
    <property type="evidence" value="ECO:0007669"/>
    <property type="project" value="UniProtKB-SubCell"/>
</dbReference>
<keyword evidence="1 4" id="KW-0732">Signal</keyword>
<protein>
    <recommendedName>
        <fullName evidence="4">Outer membrane protein assembly factor BamC</fullName>
    </recommendedName>
</protein>
<feature type="signal peptide" evidence="5">
    <location>
        <begin position="1"/>
        <end position="21"/>
    </location>
</feature>
<reference evidence="6 7" key="1">
    <citation type="submission" date="2018-05" db="EMBL/GenBank/DDBJ databases">
        <title>Draft Genome Sequences for a Diverse set of 7 Haemophilus Species.</title>
        <authorList>
            <person name="Nichols M."/>
            <person name="Topaz N."/>
            <person name="Wang X."/>
            <person name="Wang X."/>
            <person name="Boxrud D."/>
        </authorList>
    </citation>
    <scope>NUCLEOTIDE SEQUENCE [LARGE SCALE GENOMIC DNA]</scope>
    <source>
        <strain evidence="6 7">C2001002503</strain>
    </source>
</reference>
<organism evidence="6 7">
    <name type="scientific">Aggregatibacter segnis</name>
    <dbReference type="NCBI Taxonomy" id="739"/>
    <lineage>
        <taxon>Bacteria</taxon>
        <taxon>Pseudomonadati</taxon>
        <taxon>Pseudomonadota</taxon>
        <taxon>Gammaproteobacteria</taxon>
        <taxon>Pasteurellales</taxon>
        <taxon>Pasteurellaceae</taxon>
        <taxon>Aggregatibacter</taxon>
    </lineage>
</organism>